<dbReference type="InterPro" id="IPR027921">
    <property type="entry name" value="NOPCHAP1"/>
</dbReference>
<dbReference type="PANTHER" id="PTHR28674">
    <property type="entry name" value="SIMILAR TO DNA SEGMENT, CHR 10, WAYNE STATE UNIVERSITY 102,-EXPRESSED"/>
    <property type="match status" value="1"/>
</dbReference>
<name>A0A8T0J4H2_CERPU</name>
<evidence type="ECO:0000313" key="3">
    <source>
        <dbReference type="Proteomes" id="UP000822688"/>
    </source>
</evidence>
<reference evidence="2" key="1">
    <citation type="submission" date="2020-06" db="EMBL/GenBank/DDBJ databases">
        <title>WGS assembly of Ceratodon purpureus strain R40.</title>
        <authorList>
            <person name="Carey S.B."/>
            <person name="Jenkins J."/>
            <person name="Shu S."/>
            <person name="Lovell J.T."/>
            <person name="Sreedasyam A."/>
            <person name="Maumus F."/>
            <person name="Tiley G.P."/>
            <person name="Fernandez-Pozo N."/>
            <person name="Barry K."/>
            <person name="Chen C."/>
            <person name="Wang M."/>
            <person name="Lipzen A."/>
            <person name="Daum C."/>
            <person name="Saski C.A."/>
            <person name="Payton A.C."/>
            <person name="Mcbreen J.C."/>
            <person name="Conrad R.E."/>
            <person name="Kollar L.M."/>
            <person name="Olsson S."/>
            <person name="Huttunen S."/>
            <person name="Landis J.B."/>
            <person name="Wickett N.J."/>
            <person name="Johnson M.G."/>
            <person name="Rensing S.A."/>
            <person name="Grimwood J."/>
            <person name="Schmutz J."/>
            <person name="Mcdaniel S.F."/>
        </authorList>
    </citation>
    <scope>NUCLEOTIDE SEQUENCE</scope>
    <source>
        <strain evidence="2">R40</strain>
    </source>
</reference>
<feature type="compositionally biased region" description="Polar residues" evidence="1">
    <location>
        <begin position="29"/>
        <end position="48"/>
    </location>
</feature>
<feature type="region of interest" description="Disordered" evidence="1">
    <location>
        <begin position="1"/>
        <end position="49"/>
    </location>
</feature>
<feature type="region of interest" description="Disordered" evidence="1">
    <location>
        <begin position="115"/>
        <end position="167"/>
    </location>
</feature>
<feature type="compositionally biased region" description="Acidic residues" evidence="1">
    <location>
        <begin position="133"/>
        <end position="146"/>
    </location>
</feature>
<protein>
    <submittedName>
        <fullName evidence="2">Uncharacterized protein</fullName>
    </submittedName>
</protein>
<dbReference type="PANTHER" id="PTHR28674:SF1">
    <property type="entry name" value="NOP PROTEIN CHAPERONE 1"/>
    <property type="match status" value="1"/>
</dbReference>
<dbReference type="Pfam" id="PF15370">
    <property type="entry name" value="NOPCHAP1"/>
    <property type="match status" value="1"/>
</dbReference>
<feature type="compositionally biased region" description="Basic residues" evidence="1">
    <location>
        <begin position="151"/>
        <end position="161"/>
    </location>
</feature>
<gene>
    <name evidence="2" type="ORF">KC19_1G100200</name>
</gene>
<organism evidence="2 3">
    <name type="scientific">Ceratodon purpureus</name>
    <name type="common">Fire moss</name>
    <name type="synonym">Dicranum purpureum</name>
    <dbReference type="NCBI Taxonomy" id="3225"/>
    <lineage>
        <taxon>Eukaryota</taxon>
        <taxon>Viridiplantae</taxon>
        <taxon>Streptophyta</taxon>
        <taxon>Embryophyta</taxon>
        <taxon>Bryophyta</taxon>
        <taxon>Bryophytina</taxon>
        <taxon>Bryopsida</taxon>
        <taxon>Dicranidae</taxon>
        <taxon>Pseudoditrichales</taxon>
        <taxon>Ditrichaceae</taxon>
        <taxon>Ceratodon</taxon>
    </lineage>
</organism>
<accession>A0A8T0J4H2</accession>
<dbReference type="GO" id="GO:0062064">
    <property type="term" value="F:box C/D methylation guide snoRNP complex binding"/>
    <property type="evidence" value="ECO:0007669"/>
    <property type="project" value="TreeGrafter"/>
</dbReference>
<comment type="caution">
    <text evidence="2">The sequence shown here is derived from an EMBL/GenBank/DDBJ whole genome shotgun (WGS) entry which is preliminary data.</text>
</comment>
<dbReference type="OrthoDB" id="1112980at2759"/>
<dbReference type="GO" id="GO:0000492">
    <property type="term" value="P:box C/D snoRNP assembly"/>
    <property type="evidence" value="ECO:0007669"/>
    <property type="project" value="InterPro"/>
</dbReference>
<evidence type="ECO:0000256" key="1">
    <source>
        <dbReference type="SAM" id="MobiDB-lite"/>
    </source>
</evidence>
<evidence type="ECO:0000313" key="2">
    <source>
        <dbReference type="EMBL" id="KAG0590445.1"/>
    </source>
</evidence>
<dbReference type="EMBL" id="CM026421">
    <property type="protein sequence ID" value="KAG0590445.1"/>
    <property type="molecule type" value="Genomic_DNA"/>
</dbReference>
<dbReference type="AlphaFoldDB" id="A0A8T0J4H2"/>
<sequence>MAKKQNPGSNRDLLQLERGGNALEDRLRVTQQSSSDAKPRMPTTSVPESSVLGRLKAFLPMMDEANQKLFSSIEEKGREEFDIEAVDEDDDKPHIEMDLALGIADLNTPEALAAAERAAAGQIQNSTDPVADSSDDSSDDDMESDDETHTRASKRSSKPSKVKIIEN</sequence>
<dbReference type="Proteomes" id="UP000822688">
    <property type="component" value="Chromosome 1"/>
</dbReference>
<proteinExistence type="predicted"/>
<keyword evidence="3" id="KW-1185">Reference proteome</keyword>